<dbReference type="SMART" id="SM00028">
    <property type="entry name" value="TPR"/>
    <property type="match status" value="6"/>
</dbReference>
<organism evidence="8 9">
    <name type="scientific">Paractinoplanes aksuensis</name>
    <dbReference type="NCBI Taxonomy" id="2939490"/>
    <lineage>
        <taxon>Bacteria</taxon>
        <taxon>Bacillati</taxon>
        <taxon>Actinomycetota</taxon>
        <taxon>Actinomycetes</taxon>
        <taxon>Micromonosporales</taxon>
        <taxon>Micromonosporaceae</taxon>
        <taxon>Paractinoplanes</taxon>
    </lineage>
</organism>
<evidence type="ECO:0000259" key="7">
    <source>
        <dbReference type="PROSITE" id="PS51755"/>
    </source>
</evidence>
<proteinExistence type="inferred from homology"/>
<sequence length="921" mass="98222">MTPLRFSVLGPLRVSRDGAELRVGPAQRGLLLSLLLAYAGEKVPLTEILDVLWGDDPPPTAVNVVHRHVGALRRILQPDLPAREPGRWLLSEGGGYRLDAGPDTLDLALFRQLTEQARAAASTGRADEAVTAYGKALGLWRAAAVTGLPLEAQAHPVFVALDRERFAVVEEAATLALRTDQAGQILPELQRAAELQPLDEPLLTLLVRSLAATGRQAQALRAYQDIRARLADELGVDPGPQLAEAGDRLLTGPGTTAPAFVPAQLPNDLATFTGREKELADLLGEPSGTLLIGAVGGMAGIGKTTLAVHLAHRVADRYPDGQLYLNLRGFGPDGSAVTPAEAVREFLEALGVPAEAIPVGLDARTALYRSVLADRRLIVLLDNARDLQQVRPLLPGSGGSLVLVTSRNRMAGLVASHGARMIGLGLVGDDEAAELLGRRLGPDRVAAEPAAVAEIVDRCGRLPLALAVVAARAAANPSFPLAAVAAELRAGAPGLDAFTVPDAEADPRAVFSWSYRALGPDAARLFRLLALHPGPSAGVAAMAGLAGVPVRPARALAGELAYSSLLTEELPGRYALHDLLRSYATELSADTEPPGEIAAARYRLFDHYLFTARAAAERYSRTLIPVELDGPAPGVTPQPIADREAALAWFADEHLAMRELIRTAAATGHDRHTWQLVWALEIFLLRRGDWEEAASYARSAVAAADRLGDPVARAHAHFSLGRAETLLRHDDEARADLELALAMFVQQGHCAGQATVLNYIGYLAERLEHYEEALDYSRQALTVYERIDDSFGQAMALNSIGNLLGTIGDAEGALPYCRRAVELFRELDDRHGEGAAWDSIGVAHLQLKQFAEAADCFGSALELFRADASRNFEAVALDHLGDAQRGLGDLETAQASWRAAAAILDDHDQPAAATVRAKSRI</sequence>
<name>A0ABT1E391_9ACTN</name>
<dbReference type="RefSeq" id="WP_253243519.1">
    <property type="nucleotide sequence ID" value="NZ_JAMYJR010000059.1"/>
</dbReference>
<dbReference type="PRINTS" id="PR00364">
    <property type="entry name" value="DISEASERSIST"/>
</dbReference>
<evidence type="ECO:0000256" key="3">
    <source>
        <dbReference type="ARBA" id="ARBA00023125"/>
    </source>
</evidence>
<dbReference type="PROSITE" id="PS50005">
    <property type="entry name" value="TPR"/>
    <property type="match status" value="1"/>
</dbReference>
<dbReference type="Gene3D" id="1.10.10.10">
    <property type="entry name" value="Winged helix-like DNA-binding domain superfamily/Winged helix DNA-binding domain"/>
    <property type="match status" value="1"/>
</dbReference>
<dbReference type="Gene3D" id="1.25.40.10">
    <property type="entry name" value="Tetratricopeptide repeat domain"/>
    <property type="match status" value="2"/>
</dbReference>
<protein>
    <submittedName>
        <fullName evidence="8">Tetratricopeptide repeat protein</fullName>
    </submittedName>
</protein>
<dbReference type="InterPro" id="IPR016032">
    <property type="entry name" value="Sig_transdc_resp-reg_C-effctor"/>
</dbReference>
<dbReference type="Proteomes" id="UP001523369">
    <property type="component" value="Unassembled WGS sequence"/>
</dbReference>
<dbReference type="SMART" id="SM01043">
    <property type="entry name" value="BTAD"/>
    <property type="match status" value="1"/>
</dbReference>
<dbReference type="SMART" id="SM00862">
    <property type="entry name" value="Trans_reg_C"/>
    <property type="match status" value="1"/>
</dbReference>
<evidence type="ECO:0000256" key="4">
    <source>
        <dbReference type="ARBA" id="ARBA00023163"/>
    </source>
</evidence>
<dbReference type="Pfam" id="PF13424">
    <property type="entry name" value="TPR_12"/>
    <property type="match status" value="1"/>
</dbReference>
<reference evidence="8 9" key="1">
    <citation type="submission" date="2022-06" db="EMBL/GenBank/DDBJ databases">
        <title>New Species of the Genus Actinoplanes, ActinopZanes ferrugineus.</title>
        <authorList>
            <person name="Ding P."/>
        </authorList>
    </citation>
    <scope>NUCLEOTIDE SEQUENCE [LARGE SCALE GENOMIC DNA]</scope>
    <source>
        <strain evidence="8 9">TRM88003</strain>
    </source>
</reference>
<comment type="similarity">
    <text evidence="1">Belongs to the AfsR/DnrI/RedD regulatory family.</text>
</comment>
<evidence type="ECO:0000256" key="6">
    <source>
        <dbReference type="PROSITE-ProRule" id="PRU01091"/>
    </source>
</evidence>
<dbReference type="Pfam" id="PF13374">
    <property type="entry name" value="TPR_10"/>
    <property type="match status" value="1"/>
</dbReference>
<dbReference type="PANTHER" id="PTHR35807">
    <property type="entry name" value="TRANSCRIPTIONAL REGULATOR REDD-RELATED"/>
    <property type="match status" value="1"/>
</dbReference>
<dbReference type="SUPFAM" id="SSF81901">
    <property type="entry name" value="HCP-like"/>
    <property type="match status" value="1"/>
</dbReference>
<dbReference type="InterPro" id="IPR011990">
    <property type="entry name" value="TPR-like_helical_dom_sf"/>
</dbReference>
<dbReference type="PANTHER" id="PTHR35807:SF1">
    <property type="entry name" value="TRANSCRIPTIONAL REGULATOR REDD"/>
    <property type="match status" value="1"/>
</dbReference>
<evidence type="ECO:0000256" key="1">
    <source>
        <dbReference type="ARBA" id="ARBA00005820"/>
    </source>
</evidence>
<dbReference type="InterPro" id="IPR051677">
    <property type="entry name" value="AfsR-DnrI-RedD_regulator"/>
</dbReference>
<dbReference type="CDD" id="cd15831">
    <property type="entry name" value="BTAD"/>
    <property type="match status" value="1"/>
</dbReference>
<dbReference type="InterPro" id="IPR036388">
    <property type="entry name" value="WH-like_DNA-bd_sf"/>
</dbReference>
<keyword evidence="5" id="KW-0802">TPR repeat</keyword>
<dbReference type="Pfam" id="PF00486">
    <property type="entry name" value="Trans_reg_C"/>
    <property type="match status" value="1"/>
</dbReference>
<feature type="repeat" description="TPR" evidence="5">
    <location>
        <begin position="834"/>
        <end position="867"/>
    </location>
</feature>
<dbReference type="SUPFAM" id="SSF46894">
    <property type="entry name" value="C-terminal effector domain of the bipartite response regulators"/>
    <property type="match status" value="1"/>
</dbReference>
<keyword evidence="9" id="KW-1185">Reference proteome</keyword>
<dbReference type="EMBL" id="JAMYJR010000059">
    <property type="protein sequence ID" value="MCO8277507.1"/>
    <property type="molecule type" value="Genomic_DNA"/>
</dbReference>
<dbReference type="SUPFAM" id="SSF52540">
    <property type="entry name" value="P-loop containing nucleoside triphosphate hydrolases"/>
    <property type="match status" value="1"/>
</dbReference>
<dbReference type="PROSITE" id="PS51755">
    <property type="entry name" value="OMPR_PHOB"/>
    <property type="match status" value="1"/>
</dbReference>
<keyword evidence="2" id="KW-0805">Transcription regulation</keyword>
<evidence type="ECO:0000256" key="5">
    <source>
        <dbReference type="PROSITE-ProRule" id="PRU00339"/>
    </source>
</evidence>
<feature type="domain" description="OmpR/PhoB-type" evidence="7">
    <location>
        <begin position="1"/>
        <end position="100"/>
    </location>
</feature>
<dbReference type="InterPro" id="IPR001867">
    <property type="entry name" value="OmpR/PhoB-type_DNA-bd"/>
</dbReference>
<evidence type="ECO:0000313" key="9">
    <source>
        <dbReference type="Proteomes" id="UP001523369"/>
    </source>
</evidence>
<keyword evidence="3 6" id="KW-0238">DNA-binding</keyword>
<dbReference type="SUPFAM" id="SSF48452">
    <property type="entry name" value="TPR-like"/>
    <property type="match status" value="1"/>
</dbReference>
<dbReference type="Pfam" id="PF03704">
    <property type="entry name" value="BTAD"/>
    <property type="match status" value="1"/>
</dbReference>
<keyword evidence="4" id="KW-0804">Transcription</keyword>
<comment type="caution">
    <text evidence="8">The sequence shown here is derived from an EMBL/GenBank/DDBJ whole genome shotgun (WGS) entry which is preliminary data.</text>
</comment>
<feature type="DNA-binding region" description="OmpR/PhoB-type" evidence="6">
    <location>
        <begin position="1"/>
        <end position="100"/>
    </location>
</feature>
<evidence type="ECO:0000313" key="8">
    <source>
        <dbReference type="EMBL" id="MCO8277507.1"/>
    </source>
</evidence>
<dbReference type="InterPro" id="IPR027417">
    <property type="entry name" value="P-loop_NTPase"/>
</dbReference>
<gene>
    <name evidence="8" type="ORF">M1L60_43710</name>
</gene>
<evidence type="ECO:0000256" key="2">
    <source>
        <dbReference type="ARBA" id="ARBA00023015"/>
    </source>
</evidence>
<dbReference type="InterPro" id="IPR005158">
    <property type="entry name" value="BTAD"/>
</dbReference>
<accession>A0ABT1E391</accession>
<dbReference type="InterPro" id="IPR019734">
    <property type="entry name" value="TPR_rpt"/>
</dbReference>